<evidence type="ECO:0000256" key="1">
    <source>
        <dbReference type="ARBA" id="ARBA00009104"/>
    </source>
</evidence>
<evidence type="ECO:0000256" key="6">
    <source>
        <dbReference type="ARBA" id="ARBA00048178"/>
    </source>
</evidence>
<name>A0A934U2I7_9FIRM</name>
<keyword evidence="3" id="KW-0547">Nucleotide-binding</keyword>
<comment type="caution">
    <text evidence="8">The sequence shown here is derived from an EMBL/GenBank/DDBJ whole genome shotgun (WGS) entry which is preliminary data.</text>
</comment>
<feature type="domain" description="Zeta toxin" evidence="7">
    <location>
        <begin position="35"/>
        <end position="128"/>
    </location>
</feature>
<keyword evidence="9" id="KW-1185">Reference proteome</keyword>
<dbReference type="EMBL" id="JAEQMG010000040">
    <property type="protein sequence ID" value="MBK6087657.1"/>
    <property type="molecule type" value="Genomic_DNA"/>
</dbReference>
<evidence type="ECO:0000259" key="7">
    <source>
        <dbReference type="Pfam" id="PF06414"/>
    </source>
</evidence>
<dbReference type="Pfam" id="PF06414">
    <property type="entry name" value="Zeta_toxin"/>
    <property type="match status" value="1"/>
</dbReference>
<dbReference type="Proteomes" id="UP000633365">
    <property type="component" value="Unassembled WGS sequence"/>
</dbReference>
<dbReference type="AlphaFoldDB" id="A0A934U2I7"/>
<accession>A0A934U2I7</accession>
<organism evidence="8 9">
    <name type="scientific">Ruminococcus difficilis</name>
    <dbReference type="NCBI Taxonomy" id="2763069"/>
    <lineage>
        <taxon>Bacteria</taxon>
        <taxon>Bacillati</taxon>
        <taxon>Bacillota</taxon>
        <taxon>Clostridia</taxon>
        <taxon>Eubacteriales</taxon>
        <taxon>Oscillospiraceae</taxon>
        <taxon>Ruminococcus</taxon>
    </lineage>
</organism>
<evidence type="ECO:0000313" key="8">
    <source>
        <dbReference type="EMBL" id="MBK6087657.1"/>
    </source>
</evidence>
<evidence type="ECO:0000256" key="5">
    <source>
        <dbReference type="ARBA" id="ARBA00032897"/>
    </source>
</evidence>
<reference evidence="8" key="1">
    <citation type="submission" date="2021-01" db="EMBL/GenBank/DDBJ databases">
        <title>Genome public.</title>
        <authorList>
            <person name="Liu C."/>
            <person name="Sun Q."/>
        </authorList>
    </citation>
    <scope>NUCLEOTIDE SEQUENCE</scope>
    <source>
        <strain evidence="8">M6</strain>
    </source>
</reference>
<evidence type="ECO:0000256" key="2">
    <source>
        <dbReference type="ARBA" id="ARBA00011963"/>
    </source>
</evidence>
<dbReference type="InterPro" id="IPR010488">
    <property type="entry name" value="Zeta_toxin_domain"/>
</dbReference>
<evidence type="ECO:0000313" key="9">
    <source>
        <dbReference type="Proteomes" id="UP000633365"/>
    </source>
</evidence>
<protein>
    <recommendedName>
        <fullName evidence="5">UDP-N-acetylglucosamine kinase</fullName>
        <ecNumber evidence="2">2.7.1.176</ecNumber>
    </recommendedName>
    <alternativeName>
        <fullName evidence="5">UDP-N-acetylglucosamine kinase</fullName>
    </alternativeName>
</protein>
<dbReference type="InterPro" id="IPR027417">
    <property type="entry name" value="P-loop_NTPase"/>
</dbReference>
<dbReference type="PANTHER" id="PTHR39206">
    <property type="entry name" value="SLL8004 PROTEIN"/>
    <property type="match status" value="1"/>
</dbReference>
<proteinExistence type="inferred from homology"/>
<comment type="catalytic activity">
    <reaction evidence="6">
        <text>UDP-N-acetyl-alpha-D-glucosamine + ATP = UDP-N-acetyl-alpha-D-glucosamine 3'-phosphate + ADP + H(+)</text>
        <dbReference type="Rhea" id="RHEA:32671"/>
        <dbReference type="ChEBI" id="CHEBI:15378"/>
        <dbReference type="ChEBI" id="CHEBI:30616"/>
        <dbReference type="ChEBI" id="CHEBI:57705"/>
        <dbReference type="ChEBI" id="CHEBI:64353"/>
        <dbReference type="ChEBI" id="CHEBI:456216"/>
        <dbReference type="EC" id="2.7.1.176"/>
    </reaction>
</comment>
<comment type="similarity">
    <text evidence="1">Belongs to the zeta toxin family.</text>
</comment>
<dbReference type="RefSeq" id="WP_201426958.1">
    <property type="nucleotide sequence ID" value="NZ_JAEQMG010000040.1"/>
</dbReference>
<dbReference type="SUPFAM" id="SSF52540">
    <property type="entry name" value="P-loop containing nucleoside triphosphate hydrolases"/>
    <property type="match status" value="1"/>
</dbReference>
<dbReference type="GO" id="GO:0016301">
    <property type="term" value="F:kinase activity"/>
    <property type="evidence" value="ECO:0007669"/>
    <property type="project" value="InterPro"/>
</dbReference>
<gene>
    <name evidence="8" type="ORF">JKK62_03155</name>
</gene>
<dbReference type="GO" id="GO:0005524">
    <property type="term" value="F:ATP binding"/>
    <property type="evidence" value="ECO:0007669"/>
    <property type="project" value="UniProtKB-KW"/>
</dbReference>
<sequence length="189" mass="21191">MPNLLVFAGPNGSGKSTITSKIGTVGEYVNADVIKTATKCSDMDAALIAERTREYLLDCEKDFTFETVLSTERNLKLMIRAKEKGYYITCFYVLTVDPQINVQRVKKRVLGGGHSVPENKIKDRWHKALKLLPSLLSVCDELYIFDNSAEREDASSCLIVKLVDGKAEIYSNQYWSEERILQLLKGGSS</sequence>
<dbReference type="Gene3D" id="3.40.50.300">
    <property type="entry name" value="P-loop containing nucleotide triphosphate hydrolases"/>
    <property type="match status" value="1"/>
</dbReference>
<evidence type="ECO:0000256" key="4">
    <source>
        <dbReference type="ARBA" id="ARBA00022840"/>
    </source>
</evidence>
<dbReference type="EC" id="2.7.1.176" evidence="2"/>
<dbReference type="PANTHER" id="PTHR39206:SF1">
    <property type="entry name" value="SLL8004 PROTEIN"/>
    <property type="match status" value="1"/>
</dbReference>
<evidence type="ECO:0000256" key="3">
    <source>
        <dbReference type="ARBA" id="ARBA00022741"/>
    </source>
</evidence>
<keyword evidence="4" id="KW-0067">ATP-binding</keyword>